<evidence type="ECO:0000259" key="6">
    <source>
        <dbReference type="PROSITE" id="PS50929"/>
    </source>
</evidence>
<reference evidence="7 8" key="1">
    <citation type="submission" date="2023-04" db="EMBL/GenBank/DDBJ databases">
        <title>Marinoamorphus aggregata gen. nov., sp. Nov., isolate from tissue of brittle star Ophioplocus japonicus.</title>
        <authorList>
            <person name="Kawano K."/>
            <person name="Sawayama S."/>
            <person name="Nakagawa S."/>
        </authorList>
    </citation>
    <scope>NUCLEOTIDE SEQUENCE [LARGE SCALE GENOMIC DNA]</scope>
    <source>
        <strain evidence="7 8">NKW23</strain>
    </source>
</reference>
<sequence length="568" mass="59496">MAFETAAPPEHGPPLPAGRLWHLLCPARALRAAGMPFTGLLASPPSALAASLAINLIGLALPVAILQVYDRIVPKQAVATLDMLALALVLVLLLEFALKAARAHLLSWSAARFAHNIACDGIRRLLAAPEAALPREPAARTAERIEAMARLAGHLGGAARQVAVDLPFALLFFAAIWLIGGWLVLAPAALVLVFALAVLAEGARLRRAAAARRAHEIAMAGRWGELFRNIRSVKAHAMERLMLRRLEPLAARSAETHAALAEAAERGQILGALLGSCTTLGVVVCGALAAAAGELTVGQVAACSMLAGRAVQPVLRLAALWSEHQSFRLALESASGIFALPPAPEPARSRVAGPPEVVLPARATARIGPDGEGPLTPVEAATVPAGGAARLRFHRRRARAAFLQGLIGRDPAGAGGIRIDGMAPEAYRAAHDGAICLIGRDLALFDGTLHGNMTFFGRRASFDRAAAMARLLGLREDVLQMPDGFESRLRGDAPGAHPRRLVQGAALTRMLAGHPALLVLDDTLDALEPALAERLTEALRDLRGSATVLIVSDHPAAARLAEAVIHVA</sequence>
<dbReference type="InterPro" id="IPR027417">
    <property type="entry name" value="P-loop_NTPase"/>
</dbReference>
<name>A0ABQ6LMF2_9RHOB</name>
<keyword evidence="8" id="KW-1185">Reference proteome</keyword>
<dbReference type="InterPro" id="IPR011527">
    <property type="entry name" value="ABC1_TM_dom"/>
</dbReference>
<dbReference type="Gene3D" id="1.20.1560.10">
    <property type="entry name" value="ABC transporter type 1, transmembrane domain"/>
    <property type="match status" value="1"/>
</dbReference>
<evidence type="ECO:0000313" key="8">
    <source>
        <dbReference type="Proteomes" id="UP001239909"/>
    </source>
</evidence>
<dbReference type="Pfam" id="PF00664">
    <property type="entry name" value="ABC_membrane"/>
    <property type="match status" value="1"/>
</dbReference>
<dbReference type="SUPFAM" id="SSF52540">
    <property type="entry name" value="P-loop containing nucleoside triphosphate hydrolases"/>
    <property type="match status" value="1"/>
</dbReference>
<evidence type="ECO:0000256" key="3">
    <source>
        <dbReference type="ARBA" id="ARBA00022989"/>
    </source>
</evidence>
<evidence type="ECO:0000256" key="1">
    <source>
        <dbReference type="ARBA" id="ARBA00004651"/>
    </source>
</evidence>
<accession>A0ABQ6LMF2</accession>
<dbReference type="SUPFAM" id="SSF90123">
    <property type="entry name" value="ABC transporter transmembrane region"/>
    <property type="match status" value="1"/>
</dbReference>
<dbReference type="Proteomes" id="UP001239909">
    <property type="component" value="Unassembled WGS sequence"/>
</dbReference>
<gene>
    <name evidence="7" type="ORF">LNKW23_12260</name>
</gene>
<dbReference type="EMBL" id="BSYI01000007">
    <property type="protein sequence ID" value="GMG82013.1"/>
    <property type="molecule type" value="Genomic_DNA"/>
</dbReference>
<feature type="transmembrane region" description="Helical" evidence="5">
    <location>
        <begin position="170"/>
        <end position="199"/>
    </location>
</feature>
<evidence type="ECO:0000256" key="4">
    <source>
        <dbReference type="ARBA" id="ARBA00023136"/>
    </source>
</evidence>
<keyword evidence="3 5" id="KW-1133">Transmembrane helix</keyword>
<dbReference type="InterPro" id="IPR036640">
    <property type="entry name" value="ABC1_TM_sf"/>
</dbReference>
<proteinExistence type="predicted"/>
<evidence type="ECO:0000256" key="2">
    <source>
        <dbReference type="ARBA" id="ARBA00022692"/>
    </source>
</evidence>
<comment type="caution">
    <text evidence="7">The sequence shown here is derived from an EMBL/GenBank/DDBJ whole genome shotgun (WGS) entry which is preliminary data.</text>
</comment>
<keyword evidence="4 5" id="KW-0472">Membrane</keyword>
<dbReference type="RefSeq" id="WP_285670758.1">
    <property type="nucleotide sequence ID" value="NZ_BSYI01000007.1"/>
</dbReference>
<keyword evidence="2 5" id="KW-0812">Transmembrane</keyword>
<dbReference type="InterPro" id="IPR039421">
    <property type="entry name" value="Type_1_exporter"/>
</dbReference>
<dbReference type="PANTHER" id="PTHR43394">
    <property type="entry name" value="ATP-DEPENDENT PERMEASE MDL1, MITOCHONDRIAL"/>
    <property type="match status" value="1"/>
</dbReference>
<evidence type="ECO:0000313" key="7">
    <source>
        <dbReference type="EMBL" id="GMG82013.1"/>
    </source>
</evidence>
<feature type="transmembrane region" description="Helical" evidence="5">
    <location>
        <begin position="78"/>
        <end position="98"/>
    </location>
</feature>
<dbReference type="PANTHER" id="PTHR43394:SF1">
    <property type="entry name" value="ATP-BINDING CASSETTE SUB-FAMILY B MEMBER 10, MITOCHONDRIAL"/>
    <property type="match status" value="1"/>
</dbReference>
<organism evidence="7 8">
    <name type="scientific">Paralimibaculum aggregatum</name>
    <dbReference type="NCBI Taxonomy" id="3036245"/>
    <lineage>
        <taxon>Bacteria</taxon>
        <taxon>Pseudomonadati</taxon>
        <taxon>Pseudomonadota</taxon>
        <taxon>Alphaproteobacteria</taxon>
        <taxon>Rhodobacterales</taxon>
        <taxon>Paracoccaceae</taxon>
        <taxon>Paralimibaculum</taxon>
    </lineage>
</organism>
<evidence type="ECO:0000256" key="5">
    <source>
        <dbReference type="SAM" id="Phobius"/>
    </source>
</evidence>
<feature type="domain" description="ABC transmembrane type-1" evidence="6">
    <location>
        <begin position="47"/>
        <end position="326"/>
    </location>
</feature>
<dbReference type="PROSITE" id="PS50929">
    <property type="entry name" value="ABC_TM1F"/>
    <property type="match status" value="1"/>
</dbReference>
<feature type="transmembrane region" description="Helical" evidence="5">
    <location>
        <begin position="47"/>
        <end position="66"/>
    </location>
</feature>
<dbReference type="Gene3D" id="3.40.50.300">
    <property type="entry name" value="P-loop containing nucleotide triphosphate hydrolases"/>
    <property type="match status" value="1"/>
</dbReference>
<comment type="subcellular location">
    <subcellularLocation>
        <location evidence="1">Cell membrane</location>
        <topology evidence="1">Multi-pass membrane protein</topology>
    </subcellularLocation>
</comment>
<protein>
    <recommendedName>
        <fullName evidence="6">ABC transmembrane type-1 domain-containing protein</fullName>
    </recommendedName>
</protein>